<protein>
    <recommendedName>
        <fullName evidence="7">Nucleolar GTP-binding protein 1</fullName>
    </recommendedName>
</protein>
<evidence type="ECO:0000259" key="10">
    <source>
        <dbReference type="PROSITE" id="PS51710"/>
    </source>
</evidence>
<feature type="compositionally biased region" description="Basic and acidic residues" evidence="9">
    <location>
        <begin position="624"/>
        <end position="641"/>
    </location>
</feature>
<comment type="subcellular location">
    <subcellularLocation>
        <location evidence="2 7">Nucleus</location>
        <location evidence="2 7">Nucleolus</location>
    </subcellularLocation>
</comment>
<dbReference type="GO" id="GO:0042254">
    <property type="term" value="P:ribosome biogenesis"/>
    <property type="evidence" value="ECO:0007669"/>
    <property type="project" value="UniProtKB-KW"/>
</dbReference>
<name>A0A8H3TYY9_9TREE</name>
<dbReference type="PIRSF" id="PIRSF038919">
    <property type="entry name" value="NOG1"/>
    <property type="match status" value="1"/>
</dbReference>
<dbReference type="InterPro" id="IPR010674">
    <property type="entry name" value="NOG1_Rossman_fold_dom"/>
</dbReference>
<gene>
    <name evidence="11" type="ORF">NliqN6_5847</name>
</gene>
<keyword evidence="6 7" id="KW-0539">Nucleus</keyword>
<dbReference type="InterPro" id="IPR024926">
    <property type="entry name" value="NOG1"/>
</dbReference>
<dbReference type="PRINTS" id="PR00326">
    <property type="entry name" value="GTP1OBG"/>
</dbReference>
<dbReference type="PROSITE" id="PS51710">
    <property type="entry name" value="G_OBG"/>
    <property type="match status" value="1"/>
</dbReference>
<evidence type="ECO:0000256" key="8">
    <source>
        <dbReference type="SAM" id="Coils"/>
    </source>
</evidence>
<dbReference type="EMBL" id="BLZA01000043">
    <property type="protein sequence ID" value="GHJ89445.1"/>
    <property type="molecule type" value="Genomic_DNA"/>
</dbReference>
<evidence type="ECO:0000256" key="7">
    <source>
        <dbReference type="PIRNR" id="PIRNR038919"/>
    </source>
</evidence>
<evidence type="ECO:0000256" key="2">
    <source>
        <dbReference type="ARBA" id="ARBA00004604"/>
    </source>
</evidence>
<keyword evidence="8" id="KW-0175">Coiled coil</keyword>
<evidence type="ECO:0000256" key="9">
    <source>
        <dbReference type="SAM" id="MobiDB-lite"/>
    </source>
</evidence>
<evidence type="ECO:0000256" key="6">
    <source>
        <dbReference type="ARBA" id="ARBA00023242"/>
    </source>
</evidence>
<dbReference type="Pfam" id="PF08155">
    <property type="entry name" value="NOGCT"/>
    <property type="match status" value="1"/>
</dbReference>
<dbReference type="InterPro" id="IPR027417">
    <property type="entry name" value="P-loop_NTPase"/>
</dbReference>
<dbReference type="CDD" id="cd01897">
    <property type="entry name" value="NOG"/>
    <property type="match status" value="1"/>
</dbReference>
<dbReference type="GO" id="GO:0005525">
    <property type="term" value="F:GTP binding"/>
    <property type="evidence" value="ECO:0007669"/>
    <property type="project" value="UniProtKB-KW"/>
</dbReference>
<dbReference type="GO" id="GO:0005730">
    <property type="term" value="C:nucleolus"/>
    <property type="evidence" value="ECO:0007669"/>
    <property type="project" value="UniProtKB-SubCell"/>
</dbReference>
<dbReference type="AlphaFoldDB" id="A0A8H3TYY9"/>
<dbReference type="InterPro" id="IPR041623">
    <property type="entry name" value="NOG1_N"/>
</dbReference>
<dbReference type="Pfam" id="PF17835">
    <property type="entry name" value="NOG1_N"/>
    <property type="match status" value="1"/>
</dbReference>
<evidence type="ECO:0000256" key="1">
    <source>
        <dbReference type="ARBA" id="ARBA00002889"/>
    </source>
</evidence>
<evidence type="ECO:0000313" key="12">
    <source>
        <dbReference type="Proteomes" id="UP000620104"/>
    </source>
</evidence>
<evidence type="ECO:0000313" key="11">
    <source>
        <dbReference type="EMBL" id="GHJ89445.1"/>
    </source>
</evidence>
<evidence type="ECO:0000256" key="3">
    <source>
        <dbReference type="ARBA" id="ARBA00022517"/>
    </source>
</evidence>
<organism evidence="11 12">
    <name type="scientific">Naganishia liquefaciens</name>
    <dbReference type="NCBI Taxonomy" id="104408"/>
    <lineage>
        <taxon>Eukaryota</taxon>
        <taxon>Fungi</taxon>
        <taxon>Dikarya</taxon>
        <taxon>Basidiomycota</taxon>
        <taxon>Agaricomycotina</taxon>
        <taxon>Tremellomycetes</taxon>
        <taxon>Filobasidiales</taxon>
        <taxon>Filobasidiaceae</taxon>
        <taxon>Naganishia</taxon>
    </lineage>
</organism>
<dbReference type="FunFam" id="3.40.50.300:FF:000496">
    <property type="entry name" value="Nucleolar GTP-binding protein 1"/>
    <property type="match status" value="1"/>
</dbReference>
<keyword evidence="5" id="KW-0342">GTP-binding</keyword>
<evidence type="ECO:0000256" key="5">
    <source>
        <dbReference type="ARBA" id="ARBA00023134"/>
    </source>
</evidence>
<keyword evidence="12" id="KW-1185">Reference proteome</keyword>
<feature type="compositionally biased region" description="Basic residues" evidence="9">
    <location>
        <begin position="652"/>
        <end position="662"/>
    </location>
</feature>
<dbReference type="InterPro" id="IPR031167">
    <property type="entry name" value="G_OBG"/>
</dbReference>
<dbReference type="Gene3D" id="3.40.50.300">
    <property type="entry name" value="P-loop containing nucleotide triphosphate hydrolases"/>
    <property type="match status" value="1"/>
</dbReference>
<feature type="domain" description="OBG-type G" evidence="10">
    <location>
        <begin position="171"/>
        <end position="343"/>
    </location>
</feature>
<keyword evidence="4" id="KW-0547">Nucleotide-binding</keyword>
<sequence>MATALGGFKAIAPVPSASDFIDIALSSTQRKLPTVIHKNFKISRIRNFYMRKVKFCANTIDERIGKILTEFPILENLHPFLMHFLNILYDKEHWKIALGQLNKARHLVDQVAKDYLRLLKFSDSLYRAKQLKRAALGRMATILKGQKNALEFLEQVRQHLNRLPAIDPNTRTLIICGFPNVGKSSFMNKVTRADVETAPYPFTTKALHVGHTDYKYLRWQIIDTPGILDHDIKDMNVIEMQSITALAHLRAACLYFMDLSEQCGYTVEAQCKLFQSIQPLFREKPVIVVFNKIDVARYEDLTLENKAFVDEIINQPGIQAVSSSTITEEGVMGVRDAACDLLLAHRVDQKMRGSRIDAVANKLHVAVPKQRDTKARPAFIPAKALEKKKYDKTDPERIRLERDEEQEMSGLGIFTQDLKKNYILDNDDWKYDIMPEFMDGKNVADFFSADIAEQLTKLEAEEERLDGEGFYESGDEEELNSEEEELADAAAQIAKQKAQLKLKSQAKHINRAVIPRKAKNVTLKEFTTGMRQIGLDPKHLERRAAVLSEKEKAAYEAYVKRQEAREAAEGGMDVDAGDVEMEDGESSAAGARGVSARGPKSNRQLAGMATEAQASKAAQLRKFAVREPNRMARASESDRHIPITRPKWMLSGKRKQGTNSRR</sequence>
<reference evidence="11" key="1">
    <citation type="submission" date="2020-07" db="EMBL/GenBank/DDBJ databases">
        <title>Draft Genome Sequence of a Deep-Sea Yeast, Naganishia (Cryptococcus) liquefaciens strain N6.</title>
        <authorList>
            <person name="Han Y.W."/>
            <person name="Kajitani R."/>
            <person name="Morimoto H."/>
            <person name="Parhat M."/>
            <person name="Tsubouchi H."/>
            <person name="Bakenova O."/>
            <person name="Ogata M."/>
            <person name="Argunhan B."/>
            <person name="Aoki R."/>
            <person name="Kajiwara S."/>
            <person name="Itoh T."/>
            <person name="Iwasaki H."/>
        </authorList>
    </citation>
    <scope>NUCLEOTIDE SEQUENCE</scope>
    <source>
        <strain evidence="11">N6</strain>
    </source>
</reference>
<feature type="compositionally biased region" description="Low complexity" evidence="9">
    <location>
        <begin position="586"/>
        <end position="598"/>
    </location>
</feature>
<feature type="coiled-coil region" evidence="8">
    <location>
        <begin position="448"/>
        <end position="499"/>
    </location>
</feature>
<dbReference type="Proteomes" id="UP000620104">
    <property type="component" value="Unassembled WGS sequence"/>
</dbReference>
<feature type="region of interest" description="Disordered" evidence="9">
    <location>
        <begin position="583"/>
        <end position="662"/>
    </location>
</feature>
<dbReference type="InterPro" id="IPR006073">
    <property type="entry name" value="GTP-bd"/>
</dbReference>
<dbReference type="PANTHER" id="PTHR45759">
    <property type="entry name" value="NUCLEOLAR GTP-BINDING PROTEIN 1"/>
    <property type="match status" value="1"/>
</dbReference>
<keyword evidence="3 7" id="KW-0690">Ribosome biogenesis</keyword>
<evidence type="ECO:0000256" key="4">
    <source>
        <dbReference type="ARBA" id="ARBA00022741"/>
    </source>
</evidence>
<dbReference type="SUPFAM" id="SSF52540">
    <property type="entry name" value="P-loop containing nucleoside triphosphate hydrolases"/>
    <property type="match status" value="1"/>
</dbReference>
<dbReference type="Pfam" id="PF06858">
    <property type="entry name" value="NOG1"/>
    <property type="match status" value="1"/>
</dbReference>
<comment type="caution">
    <text evidence="11">The sequence shown here is derived from an EMBL/GenBank/DDBJ whole genome shotgun (WGS) entry which is preliminary data.</text>
</comment>
<comment type="similarity">
    <text evidence="7">Belongs to the TRAFAC class OBG-HflX-like GTPase superfamily. OBG GTPase family. NOG subfamily.</text>
</comment>
<dbReference type="OrthoDB" id="415015at2759"/>
<dbReference type="InterPro" id="IPR012973">
    <property type="entry name" value="NOG_C"/>
</dbReference>
<comment type="function">
    <text evidence="1 7">Involved in the biogenesis of the 60S ribosomal subunit.</text>
</comment>
<dbReference type="Gene3D" id="1.20.120.1190">
    <property type="match status" value="1"/>
</dbReference>
<proteinExistence type="inferred from homology"/>
<accession>A0A8H3TYY9</accession>